<feature type="compositionally biased region" description="Pro residues" evidence="3">
    <location>
        <begin position="355"/>
        <end position="364"/>
    </location>
</feature>
<name>A0A7S1LQC0_ALECA</name>
<dbReference type="InterPro" id="IPR012677">
    <property type="entry name" value="Nucleotide-bd_a/b_plait_sf"/>
</dbReference>
<dbReference type="InterPro" id="IPR052462">
    <property type="entry name" value="SLIRP/GR-RBP-like"/>
</dbReference>
<evidence type="ECO:0000256" key="2">
    <source>
        <dbReference type="PROSITE-ProRule" id="PRU00176"/>
    </source>
</evidence>
<dbReference type="PROSITE" id="PS50102">
    <property type="entry name" value="RRM"/>
    <property type="match status" value="3"/>
</dbReference>
<feature type="domain" description="WW" evidence="4">
    <location>
        <begin position="364"/>
        <end position="397"/>
    </location>
</feature>
<dbReference type="Pfam" id="PF00076">
    <property type="entry name" value="RRM_1"/>
    <property type="match status" value="3"/>
</dbReference>
<keyword evidence="1 2" id="KW-0694">RNA-binding</keyword>
<organism evidence="6">
    <name type="scientific">Alexandrium catenella</name>
    <name type="common">Red tide dinoflagellate</name>
    <name type="synonym">Gonyaulax catenella</name>
    <dbReference type="NCBI Taxonomy" id="2925"/>
    <lineage>
        <taxon>Eukaryota</taxon>
        <taxon>Sar</taxon>
        <taxon>Alveolata</taxon>
        <taxon>Dinophyceae</taxon>
        <taxon>Gonyaulacales</taxon>
        <taxon>Pyrocystaceae</taxon>
        <taxon>Alexandrium</taxon>
    </lineage>
</organism>
<feature type="domain" description="RRM" evidence="5">
    <location>
        <begin position="246"/>
        <end position="325"/>
    </location>
</feature>
<dbReference type="InterPro" id="IPR035979">
    <property type="entry name" value="RBD_domain_sf"/>
</dbReference>
<evidence type="ECO:0000259" key="4">
    <source>
        <dbReference type="PROSITE" id="PS50020"/>
    </source>
</evidence>
<dbReference type="SMART" id="SM00456">
    <property type="entry name" value="WW"/>
    <property type="match status" value="1"/>
</dbReference>
<dbReference type="InterPro" id="IPR000504">
    <property type="entry name" value="RRM_dom"/>
</dbReference>
<protein>
    <submittedName>
        <fullName evidence="6">Uncharacterized protein</fullName>
    </submittedName>
</protein>
<dbReference type="SUPFAM" id="SSF51045">
    <property type="entry name" value="WW domain"/>
    <property type="match status" value="1"/>
</dbReference>
<dbReference type="PROSITE" id="PS01159">
    <property type="entry name" value="WW_DOMAIN_1"/>
    <property type="match status" value="1"/>
</dbReference>
<reference evidence="6" key="1">
    <citation type="submission" date="2021-01" db="EMBL/GenBank/DDBJ databases">
        <authorList>
            <person name="Corre E."/>
            <person name="Pelletier E."/>
            <person name="Niang G."/>
            <person name="Scheremetjew M."/>
            <person name="Finn R."/>
            <person name="Kale V."/>
            <person name="Holt S."/>
            <person name="Cochrane G."/>
            <person name="Meng A."/>
            <person name="Brown T."/>
            <person name="Cohen L."/>
        </authorList>
    </citation>
    <scope>NUCLEOTIDE SEQUENCE</scope>
    <source>
        <strain evidence="6">OF101</strain>
    </source>
</reference>
<dbReference type="CDD" id="cd00201">
    <property type="entry name" value="WW"/>
    <property type="match status" value="1"/>
</dbReference>
<feature type="region of interest" description="Disordered" evidence="3">
    <location>
        <begin position="339"/>
        <end position="364"/>
    </location>
</feature>
<dbReference type="SMART" id="SM00360">
    <property type="entry name" value="RRM"/>
    <property type="match status" value="3"/>
</dbReference>
<accession>A0A7S1LQC0</accession>
<feature type="domain" description="RRM" evidence="5">
    <location>
        <begin position="125"/>
        <end position="204"/>
    </location>
</feature>
<dbReference type="Gene3D" id="3.30.70.330">
    <property type="match status" value="3"/>
</dbReference>
<dbReference type="EMBL" id="HBGE01020311">
    <property type="protein sequence ID" value="CAD9110625.1"/>
    <property type="molecule type" value="Transcribed_RNA"/>
</dbReference>
<sequence length="420" mass="45420">MPTMTGSPARKIFVGSLPDGMNDAVIRDTFSQYGNVEDVFIKMNCEPGRMWAFVTFSTPDQAATAISMTNGVLQFTGSTRPCEVTLARHQGMFGQEALVSTTPAYEATPMDANYGGATESQIAPRKIFVGSLPESVTDPVLREEFGKFGQVCDVFLKTTCEPGRMWAFITFASPEQAQYARNSCNRVLTFPGSERPCEVTMARHQGMFGKEPIEPKNPGMVPAAIADGRGGGGGLYAQPAAVEGPKKVFVGSLPDSITDHSLRSEFSKYGQVLDLFLKTTCEPGRQWAFITFATSQQAQYAKDSTDRILTFPGSDRPCEVMLAKNQGKFGQAPLNAYGHGGQAAAPQPAAFDGAQPPPPDTPPPAHLTPWRIYRTASGLPYYHNASTGVTTWDCPPDFQVPGQPEAPYGHSAGQQRYSPY</sequence>
<gene>
    <name evidence="6" type="ORF">ACAT0790_LOCUS12221</name>
</gene>
<dbReference type="PANTHER" id="PTHR48027">
    <property type="entry name" value="HETEROGENEOUS NUCLEAR RIBONUCLEOPROTEIN 87F-RELATED"/>
    <property type="match status" value="1"/>
</dbReference>
<dbReference type="GO" id="GO:0003723">
    <property type="term" value="F:RNA binding"/>
    <property type="evidence" value="ECO:0007669"/>
    <property type="project" value="UniProtKB-UniRule"/>
</dbReference>
<feature type="domain" description="RRM" evidence="5">
    <location>
        <begin position="10"/>
        <end position="89"/>
    </location>
</feature>
<feature type="region of interest" description="Disordered" evidence="3">
    <location>
        <begin position="396"/>
        <end position="420"/>
    </location>
</feature>
<dbReference type="AlphaFoldDB" id="A0A7S1LQC0"/>
<dbReference type="CDD" id="cd00590">
    <property type="entry name" value="RRM_SF"/>
    <property type="match status" value="1"/>
</dbReference>
<evidence type="ECO:0000259" key="5">
    <source>
        <dbReference type="PROSITE" id="PS50102"/>
    </source>
</evidence>
<dbReference type="Gene3D" id="2.20.70.10">
    <property type="match status" value="1"/>
</dbReference>
<proteinExistence type="predicted"/>
<dbReference type="Pfam" id="PF00397">
    <property type="entry name" value="WW"/>
    <property type="match status" value="1"/>
</dbReference>
<dbReference type="SUPFAM" id="SSF54928">
    <property type="entry name" value="RNA-binding domain, RBD"/>
    <property type="match status" value="3"/>
</dbReference>
<dbReference type="InterPro" id="IPR036020">
    <property type="entry name" value="WW_dom_sf"/>
</dbReference>
<dbReference type="PROSITE" id="PS50020">
    <property type="entry name" value="WW_DOMAIN_2"/>
    <property type="match status" value="1"/>
</dbReference>
<evidence type="ECO:0000256" key="3">
    <source>
        <dbReference type="SAM" id="MobiDB-lite"/>
    </source>
</evidence>
<feature type="compositionally biased region" description="Low complexity" evidence="3">
    <location>
        <begin position="342"/>
        <end position="354"/>
    </location>
</feature>
<dbReference type="InterPro" id="IPR001202">
    <property type="entry name" value="WW_dom"/>
</dbReference>
<evidence type="ECO:0000313" key="6">
    <source>
        <dbReference type="EMBL" id="CAD9110625.1"/>
    </source>
</evidence>
<evidence type="ECO:0000256" key="1">
    <source>
        <dbReference type="ARBA" id="ARBA00022884"/>
    </source>
</evidence>